<dbReference type="InterPro" id="IPR002781">
    <property type="entry name" value="TM_pro_TauE-like"/>
</dbReference>
<evidence type="ECO:0000313" key="10">
    <source>
        <dbReference type="Proteomes" id="UP001334732"/>
    </source>
</evidence>
<keyword evidence="5 8" id="KW-0812">Transmembrane</keyword>
<feature type="transmembrane region" description="Helical" evidence="8">
    <location>
        <begin position="191"/>
        <end position="220"/>
    </location>
</feature>
<feature type="transmembrane region" description="Helical" evidence="8">
    <location>
        <begin position="74"/>
        <end position="93"/>
    </location>
</feature>
<evidence type="ECO:0000256" key="8">
    <source>
        <dbReference type="RuleBase" id="RU363041"/>
    </source>
</evidence>
<feature type="transmembrane region" description="Helical" evidence="8">
    <location>
        <begin position="99"/>
        <end position="117"/>
    </location>
</feature>
<dbReference type="Pfam" id="PF01925">
    <property type="entry name" value="TauE"/>
    <property type="match status" value="1"/>
</dbReference>
<feature type="transmembrane region" description="Helical" evidence="8">
    <location>
        <begin position="31"/>
        <end position="53"/>
    </location>
</feature>
<dbReference type="PANTHER" id="PTHR30269:SF0">
    <property type="entry name" value="MEMBRANE TRANSPORTER PROTEIN YFCA-RELATED"/>
    <property type="match status" value="1"/>
</dbReference>
<dbReference type="Proteomes" id="UP001334732">
    <property type="component" value="Chromosome"/>
</dbReference>
<keyword evidence="3" id="KW-0813">Transport</keyword>
<dbReference type="RefSeq" id="WP_324779436.1">
    <property type="nucleotide sequence ID" value="NZ_CP141769.1"/>
</dbReference>
<evidence type="ECO:0000313" key="9">
    <source>
        <dbReference type="EMBL" id="WRS38904.1"/>
    </source>
</evidence>
<dbReference type="EMBL" id="CP141769">
    <property type="protein sequence ID" value="WRS38904.1"/>
    <property type="molecule type" value="Genomic_DNA"/>
</dbReference>
<proteinExistence type="inferred from homology"/>
<gene>
    <name evidence="9" type="ORF">VA613_12975</name>
</gene>
<keyword evidence="4 8" id="KW-1003">Cell membrane</keyword>
<feature type="transmembrane region" description="Helical" evidence="8">
    <location>
        <begin position="138"/>
        <end position="171"/>
    </location>
</feature>
<reference evidence="9 10" key="1">
    <citation type="submission" date="2023-12" db="EMBL/GenBank/DDBJ databases">
        <title>Thiobacillus sedimentum sp. nov., a chemolithoautotrophic sulfur-oxidizing bacterium isolated from freshwater sediment.</title>
        <authorList>
            <person name="Luo J."/>
            <person name="Dai C."/>
        </authorList>
    </citation>
    <scope>NUCLEOTIDE SEQUENCE [LARGE SCALE GENOMIC DNA]</scope>
    <source>
        <strain evidence="9 10">SCUT-2</strain>
    </source>
</reference>
<feature type="transmembrane region" description="Helical" evidence="8">
    <location>
        <begin position="232"/>
        <end position="250"/>
    </location>
</feature>
<accession>A0ABZ1CHR0</accession>
<evidence type="ECO:0000256" key="2">
    <source>
        <dbReference type="ARBA" id="ARBA00009142"/>
    </source>
</evidence>
<evidence type="ECO:0000256" key="7">
    <source>
        <dbReference type="ARBA" id="ARBA00023136"/>
    </source>
</evidence>
<evidence type="ECO:0000256" key="5">
    <source>
        <dbReference type="ARBA" id="ARBA00022692"/>
    </source>
</evidence>
<keyword evidence="6 8" id="KW-1133">Transmembrane helix</keyword>
<evidence type="ECO:0000256" key="4">
    <source>
        <dbReference type="ARBA" id="ARBA00022475"/>
    </source>
</evidence>
<keyword evidence="10" id="KW-1185">Reference proteome</keyword>
<sequence>MDLPHILLLAGAGVLGGAANAIAGGGTFFTFPALLAVGVPPVAANASNSLAIWPGHALALFSYGEELGRHRANLPRLMAAAVAGGATGGWLMVHSSDRYFMQAVPWLLLFATLAFAFKDAMLSWSRRRFAASHGRAGMPAVLLTFVLGVYGGYFNAGLGIMLLATLTLAGIDDIHELNGVKNLLATGITTVSLFLLVASGVIAWGPALATLAGAVIGGLLGGRLARRIPKRWLEGVVIGLGGLLTAVYAFKVYG</sequence>
<dbReference type="InterPro" id="IPR052017">
    <property type="entry name" value="TSUP"/>
</dbReference>
<evidence type="ECO:0000256" key="1">
    <source>
        <dbReference type="ARBA" id="ARBA00004651"/>
    </source>
</evidence>
<evidence type="ECO:0000256" key="6">
    <source>
        <dbReference type="ARBA" id="ARBA00022989"/>
    </source>
</evidence>
<protein>
    <recommendedName>
        <fullName evidence="8">Probable membrane transporter protein</fullName>
    </recommendedName>
</protein>
<dbReference type="PANTHER" id="PTHR30269">
    <property type="entry name" value="TRANSMEMBRANE PROTEIN YFCA"/>
    <property type="match status" value="1"/>
</dbReference>
<organism evidence="9 10">
    <name type="scientific">Thiobacillus sedimenti</name>
    <dbReference type="NCBI Taxonomy" id="3110231"/>
    <lineage>
        <taxon>Bacteria</taxon>
        <taxon>Pseudomonadati</taxon>
        <taxon>Pseudomonadota</taxon>
        <taxon>Betaproteobacteria</taxon>
        <taxon>Nitrosomonadales</taxon>
        <taxon>Thiobacillaceae</taxon>
        <taxon>Thiobacillus</taxon>
    </lineage>
</organism>
<comment type="subcellular location">
    <subcellularLocation>
        <location evidence="1 8">Cell membrane</location>
        <topology evidence="1 8">Multi-pass membrane protein</topology>
    </subcellularLocation>
</comment>
<comment type="similarity">
    <text evidence="2 8">Belongs to the 4-toluene sulfonate uptake permease (TSUP) (TC 2.A.102) family.</text>
</comment>
<keyword evidence="7 8" id="KW-0472">Membrane</keyword>
<evidence type="ECO:0000256" key="3">
    <source>
        <dbReference type="ARBA" id="ARBA00022448"/>
    </source>
</evidence>
<name>A0ABZ1CHR0_9PROT</name>